<dbReference type="Gene3D" id="1.10.1740.10">
    <property type="match status" value="1"/>
</dbReference>
<comment type="caution">
    <text evidence="1">The sequence shown here is derived from an EMBL/GenBank/DDBJ whole genome shotgun (WGS) entry which is preliminary data.</text>
</comment>
<keyword evidence="2" id="KW-1185">Reference proteome</keyword>
<gene>
    <name evidence="1" type="ORF">EGT74_06150</name>
</gene>
<organism evidence="1 2">
    <name type="scientific">Chitinophaga lutea</name>
    <dbReference type="NCBI Taxonomy" id="2488634"/>
    <lineage>
        <taxon>Bacteria</taxon>
        <taxon>Pseudomonadati</taxon>
        <taxon>Bacteroidota</taxon>
        <taxon>Chitinophagia</taxon>
        <taxon>Chitinophagales</taxon>
        <taxon>Chitinophagaceae</taxon>
        <taxon>Chitinophaga</taxon>
    </lineage>
</organism>
<dbReference type="OrthoDB" id="1163416at2"/>
<evidence type="ECO:0000313" key="1">
    <source>
        <dbReference type="EMBL" id="RPE13112.1"/>
    </source>
</evidence>
<sequence>MDWITALYRDAFPHAARIVRQLGGDPETARDFFHDAMIIYLEKSRNGTLQVEVSPRAYLLGITKILWLKQHHNRYVPLSMAEHNLSIPADFYTPPQHQPLLERLKSAGAKCMQLLQAFYYDRLNMTEIAEQFRYSSPHSATVQKHKCLEKVRDQVQKTEVYEETVA</sequence>
<proteinExistence type="predicted"/>
<accession>A0A3N4PWN4</accession>
<evidence type="ECO:0000313" key="2">
    <source>
        <dbReference type="Proteomes" id="UP000278351"/>
    </source>
</evidence>
<reference evidence="1 2" key="1">
    <citation type="submission" date="2018-11" db="EMBL/GenBank/DDBJ databases">
        <title>Chitinophaga lutea sp.nov., isolate from arsenic contaminated soil.</title>
        <authorList>
            <person name="Zong Y."/>
        </authorList>
    </citation>
    <scope>NUCLEOTIDE SEQUENCE [LARGE SCALE GENOMIC DNA]</scope>
    <source>
        <strain evidence="1 2">ZY74</strain>
    </source>
</reference>
<protein>
    <submittedName>
        <fullName evidence="1">Sigma-70 family RNA polymerase sigma factor</fullName>
    </submittedName>
</protein>
<dbReference type="AlphaFoldDB" id="A0A3N4PWN4"/>
<dbReference type="RefSeq" id="WP_123845628.1">
    <property type="nucleotide sequence ID" value="NZ_RPDH01000001.1"/>
</dbReference>
<name>A0A3N4PWN4_9BACT</name>
<dbReference type="Proteomes" id="UP000278351">
    <property type="component" value="Unassembled WGS sequence"/>
</dbReference>
<dbReference type="EMBL" id="RPDH01000001">
    <property type="protein sequence ID" value="RPE13112.1"/>
    <property type="molecule type" value="Genomic_DNA"/>
</dbReference>